<feature type="binding site" evidence="2">
    <location>
        <position position="271"/>
    </location>
    <ligand>
        <name>Zn(2+)</name>
        <dbReference type="ChEBI" id="CHEBI:29105"/>
        <note>catalytic</note>
    </ligand>
</feature>
<accession>A0A1K2I101</accession>
<keyword evidence="2" id="KW-0862">Zinc</keyword>
<keyword evidence="5" id="KW-1185">Reference proteome</keyword>
<dbReference type="InterPro" id="IPR001333">
    <property type="entry name" value="Peptidase_M32_Taq"/>
</dbReference>
<dbReference type="EC" id="3.4.17.19" evidence="1"/>
<dbReference type="OrthoDB" id="9772308at2"/>
<gene>
    <name evidence="4" type="ORF">SAMN02983003_2625</name>
</gene>
<keyword evidence="1 2" id="KW-0479">Metal-binding</keyword>
<evidence type="ECO:0000313" key="5">
    <source>
        <dbReference type="Proteomes" id="UP000183447"/>
    </source>
</evidence>
<dbReference type="AlphaFoldDB" id="A0A1K2I101"/>
<dbReference type="Gene3D" id="1.10.1370.30">
    <property type="match status" value="1"/>
</dbReference>
<dbReference type="CDD" id="cd06460">
    <property type="entry name" value="M32_Taq"/>
    <property type="match status" value="1"/>
</dbReference>
<keyword evidence="1 4" id="KW-0121">Carboxypeptidase</keyword>
<dbReference type="Proteomes" id="UP000183447">
    <property type="component" value="Unassembled WGS sequence"/>
</dbReference>
<organism evidence="4 5">
    <name type="scientific">Devosia enhydra</name>
    <dbReference type="NCBI Taxonomy" id="665118"/>
    <lineage>
        <taxon>Bacteria</taxon>
        <taxon>Pseudomonadati</taxon>
        <taxon>Pseudomonadota</taxon>
        <taxon>Alphaproteobacteria</taxon>
        <taxon>Hyphomicrobiales</taxon>
        <taxon>Devosiaceae</taxon>
        <taxon>Devosia</taxon>
    </lineage>
</organism>
<dbReference type="PROSITE" id="PS52034">
    <property type="entry name" value="PEPTIDASE_M32"/>
    <property type="match status" value="1"/>
</dbReference>
<dbReference type="PANTHER" id="PTHR34217">
    <property type="entry name" value="METAL-DEPENDENT CARBOXYPEPTIDASE"/>
    <property type="match status" value="1"/>
</dbReference>
<evidence type="ECO:0000256" key="1">
    <source>
        <dbReference type="PIRNR" id="PIRNR006615"/>
    </source>
</evidence>
<comment type="cofactor">
    <cofactor evidence="2">
        <name>Zn(2+)</name>
        <dbReference type="ChEBI" id="CHEBI:29105"/>
    </cofactor>
    <text evidence="2">Binds 1 zinc ion per subunit.</text>
</comment>
<protein>
    <recommendedName>
        <fullName evidence="1">Metal-dependent carboxypeptidase</fullName>
        <ecNumber evidence="1">3.4.17.19</ecNumber>
    </recommendedName>
</protein>
<evidence type="ECO:0000256" key="3">
    <source>
        <dbReference type="PIRSR" id="PIRSR006615-2"/>
    </source>
</evidence>
<dbReference type="STRING" id="665118.SAMN02983003_2625"/>
<feature type="binding site" evidence="2">
    <location>
        <position position="306"/>
    </location>
    <ligand>
        <name>Zn(2+)</name>
        <dbReference type="ChEBI" id="CHEBI:29105"/>
        <note>catalytic</note>
    </ligand>
</feature>
<dbReference type="GO" id="GO:0046872">
    <property type="term" value="F:metal ion binding"/>
    <property type="evidence" value="ECO:0007669"/>
    <property type="project" value="UniProtKB-KW"/>
</dbReference>
<dbReference type="RefSeq" id="WP_072344741.1">
    <property type="nucleotide sequence ID" value="NZ_FPKU01000002.1"/>
</dbReference>
<proteinExistence type="inferred from homology"/>
<dbReference type="GO" id="GO:0006508">
    <property type="term" value="P:proteolysis"/>
    <property type="evidence" value="ECO:0007669"/>
    <property type="project" value="UniProtKB-UniRule"/>
</dbReference>
<dbReference type="Pfam" id="PF02074">
    <property type="entry name" value="Peptidase_M32"/>
    <property type="match status" value="1"/>
</dbReference>
<dbReference type="PRINTS" id="PR00998">
    <property type="entry name" value="CRBOXYPTASET"/>
</dbReference>
<comment type="catalytic activity">
    <reaction evidence="1">
        <text>Release of a C-terminal amino acid with broad specificity, except for -Pro.</text>
        <dbReference type="EC" id="3.4.17.19"/>
    </reaction>
</comment>
<evidence type="ECO:0000313" key="4">
    <source>
        <dbReference type="EMBL" id="SFZ85460.1"/>
    </source>
</evidence>
<dbReference type="PANTHER" id="PTHR34217:SF1">
    <property type="entry name" value="CARBOXYPEPTIDASE 1"/>
    <property type="match status" value="1"/>
</dbReference>
<dbReference type="PIRSF" id="PIRSF006615">
    <property type="entry name" value="Zn_crbxpep_Taq"/>
    <property type="match status" value="1"/>
</dbReference>
<keyword evidence="1" id="KW-0482">Metalloprotease</keyword>
<keyword evidence="1" id="KW-0645">Protease</keyword>
<dbReference type="GO" id="GO:0004181">
    <property type="term" value="F:metallocarboxypeptidase activity"/>
    <property type="evidence" value="ECO:0007669"/>
    <property type="project" value="UniProtKB-UniRule"/>
</dbReference>
<feature type="binding site" evidence="2">
    <location>
        <position position="267"/>
    </location>
    <ligand>
        <name>Zn(2+)</name>
        <dbReference type="ChEBI" id="CHEBI:29105"/>
        <note>catalytic</note>
    </ligand>
</feature>
<name>A0A1K2I101_9HYPH</name>
<comment type="function">
    <text evidence="1">Broad specificity carboxypetidase that releases amino acids sequentially from the C-terminus, including neutral, aromatic, polar and basic residues.</text>
</comment>
<feature type="active site" description="Proton donor/acceptor" evidence="3">
    <location>
        <position position="268"/>
    </location>
</feature>
<dbReference type="SUPFAM" id="SSF55486">
    <property type="entry name" value="Metalloproteases ('zincins'), catalytic domain"/>
    <property type="match status" value="1"/>
</dbReference>
<evidence type="ECO:0000256" key="2">
    <source>
        <dbReference type="PIRSR" id="PIRSR006615-1"/>
    </source>
</evidence>
<keyword evidence="1" id="KW-0378">Hydrolase</keyword>
<dbReference type="EMBL" id="FPKU01000002">
    <property type="protein sequence ID" value="SFZ85460.1"/>
    <property type="molecule type" value="Genomic_DNA"/>
</dbReference>
<sequence>MTSTLPHYDRFAARFGAVNDVLNAVNILNWDARTMMPAKASATRAEQIGTLTELARDLIVSSESRALAAAAAEETAHLPETAPERRAVTQALEAIDFHTRVPGDLVKARAAQHSVANDAWISARKANDFSVFAPHLAEMLRLSRLYADAIGWQEHPYDALVGLYEPGETARSLSTLFGALREGLKPIYAAATARPAPRSDFLFRAVPPDLQRKFAARISEAFTFDPGRGRLDISVHPFEVSFTRNDVRLTTRYRETFMPMALFGTLHETGHGLYEQNIDPAYTRSVLATDLIGLYAVGGTSFGAHESQSRLWENHVGRSRAFWQRHIEDLRADIPGIYDDVSPEEFFRGITRVSPGLTRVESDEMSYDFHIMLRVELEQALLDGSLSVADLPGAWNAAMKRDLGLDVPDDLSGCLQDIHWSVGYLGSFPTYTIGNITAAQLMETARSTAPQIIAATEAGDYAPLAGWLREAVWQHGRRFSRDELLTRVTGRPLEIAPYLAHLTARYTQGE</sequence>
<comment type="similarity">
    <text evidence="1">Belongs to the peptidase M32 family.</text>
</comment>
<reference evidence="4 5" key="1">
    <citation type="submission" date="2016-11" db="EMBL/GenBank/DDBJ databases">
        <authorList>
            <person name="Jaros S."/>
            <person name="Januszkiewicz K."/>
            <person name="Wedrychowicz H."/>
        </authorList>
    </citation>
    <scope>NUCLEOTIDE SEQUENCE [LARGE SCALE GENOMIC DNA]</scope>
    <source>
        <strain evidence="4 5">ATCC 23634</strain>
    </source>
</reference>